<gene>
    <name evidence="1" type="ORF">MNBD_PLANCTO02-2931</name>
</gene>
<dbReference type="SUPFAM" id="SSF53756">
    <property type="entry name" value="UDP-Glycosyltransferase/glycogen phosphorylase"/>
    <property type="match status" value="1"/>
</dbReference>
<reference evidence="1" key="1">
    <citation type="submission" date="2018-06" db="EMBL/GenBank/DDBJ databases">
        <authorList>
            <person name="Zhirakovskaya E."/>
        </authorList>
    </citation>
    <scope>NUCLEOTIDE SEQUENCE</scope>
</reference>
<dbReference type="EMBL" id="UOGL01000034">
    <property type="protein sequence ID" value="VAX36135.1"/>
    <property type="molecule type" value="Genomic_DNA"/>
</dbReference>
<sequence>MTTIHTHQNNIEAVPHDETTRKRVLLVSYHFPPVGGAGVQRPAKFAKYLREFGWDVSVIMAANPSVPVLDESLLADIPAETIIRKARTWEPGYKFKNNIAQQNQEEKHHQKPNLFSRTKTKLKGIIRSAAKIILQPDPQVLWLPSAKKEALKLLRSMPHDLILATAPSYSNLLLGSKLKKKTGLPLVLDYRDEWDISSKYLENSQRDRFSHFIQERMQKKILRSADALIATTEASTNHLLQRAKSFGTTLPGICIYNGFDDSDFEKINQQTVSRVASKKLRIVYTGTLWNLTTVAPLTLAIEQLATTAPEILQKLELVFVGRKTTEQQQLLERIAKTGCSIENRDYCEHTEALNLMNSADVLCLLLSDVPGAERVAPAKLFEYLAMRKEILAITPAGETAEIVKRYFPENHFKGNEATGIANWLQNKVQSDKKKNFTQQDITPFNRKHQAEQLANYLNSIIKKTGN</sequence>
<organism evidence="1">
    <name type="scientific">hydrothermal vent metagenome</name>
    <dbReference type="NCBI Taxonomy" id="652676"/>
    <lineage>
        <taxon>unclassified sequences</taxon>
        <taxon>metagenomes</taxon>
        <taxon>ecological metagenomes</taxon>
    </lineage>
</organism>
<protein>
    <submittedName>
        <fullName evidence="1">Uncharacterized protein</fullName>
    </submittedName>
</protein>
<name>A0A3B1DVR3_9ZZZZ</name>
<proteinExistence type="predicted"/>
<dbReference type="Gene3D" id="3.40.50.2000">
    <property type="entry name" value="Glycogen Phosphorylase B"/>
    <property type="match status" value="2"/>
</dbReference>
<accession>A0A3B1DVR3</accession>
<evidence type="ECO:0000313" key="1">
    <source>
        <dbReference type="EMBL" id="VAX36135.1"/>
    </source>
</evidence>
<dbReference type="AlphaFoldDB" id="A0A3B1DVR3"/>